<dbReference type="Pfam" id="PF16395">
    <property type="entry name" value="DUF5004"/>
    <property type="match status" value="1"/>
</dbReference>
<organism evidence="1 2">
    <name type="scientific">Flavobacterium agri</name>
    <dbReference type="NCBI Taxonomy" id="2743471"/>
    <lineage>
        <taxon>Bacteria</taxon>
        <taxon>Pseudomonadati</taxon>
        <taxon>Bacteroidota</taxon>
        <taxon>Flavobacteriia</taxon>
        <taxon>Flavobacteriales</taxon>
        <taxon>Flavobacteriaceae</taxon>
        <taxon>Flavobacterium</taxon>
    </lineage>
</organism>
<name>A0A7Y8Y1W4_9FLAO</name>
<evidence type="ECO:0000313" key="1">
    <source>
        <dbReference type="EMBL" id="NYA71066.1"/>
    </source>
</evidence>
<gene>
    <name evidence="1" type="ORF">HZF10_09060</name>
</gene>
<evidence type="ECO:0000313" key="2">
    <source>
        <dbReference type="Proteomes" id="UP000535020"/>
    </source>
</evidence>
<dbReference type="Proteomes" id="UP000535020">
    <property type="component" value="Unassembled WGS sequence"/>
</dbReference>
<dbReference type="PROSITE" id="PS51257">
    <property type="entry name" value="PROKAR_LIPOPROTEIN"/>
    <property type="match status" value="1"/>
</dbReference>
<dbReference type="EMBL" id="JACBJI010000003">
    <property type="protein sequence ID" value="NYA71066.1"/>
    <property type="molecule type" value="Genomic_DNA"/>
</dbReference>
<sequence length="172" mass="19281">MRIKPFLWLAVLGVFALGCNEQDDGEHVDPITLYEKINGNWGLMSVKMTDEVAKANGITPNEQNLSTYFNYEDFAIRFNVDEEMRPTTYEVSGDVPPLFAPTGYYELSSDFQPTGGNAVRVYLYSDAEHANKTDELRITSVPGSNEEMEIQVVRTSAGTPFVSYTFKLNAID</sequence>
<dbReference type="InterPro" id="IPR032168">
    <property type="entry name" value="DUF5004"/>
</dbReference>
<protein>
    <submittedName>
        <fullName evidence="1">DUF5004 domain-containing protein</fullName>
    </submittedName>
</protein>
<proteinExistence type="predicted"/>
<comment type="caution">
    <text evidence="1">The sequence shown here is derived from an EMBL/GenBank/DDBJ whole genome shotgun (WGS) entry which is preliminary data.</text>
</comment>
<dbReference type="RefSeq" id="WP_176005874.1">
    <property type="nucleotide sequence ID" value="NZ_JABWMI010000010.1"/>
</dbReference>
<accession>A0A7Y8Y1W4</accession>
<keyword evidence="2" id="KW-1185">Reference proteome</keyword>
<reference evidence="1 2" key="1">
    <citation type="submission" date="2020-07" db="EMBL/GenBank/DDBJ databases">
        <authorList>
            <person name="Sun Q."/>
        </authorList>
    </citation>
    <scope>NUCLEOTIDE SEQUENCE [LARGE SCALE GENOMIC DNA]</scope>
    <source>
        <strain evidence="1 2">MAH-1</strain>
    </source>
</reference>
<dbReference type="AlphaFoldDB" id="A0A7Y8Y1W4"/>